<comment type="caution">
    <text evidence="4">The sequence shown here is derived from an EMBL/GenBank/DDBJ whole genome shotgun (WGS) entry which is preliminary data.</text>
</comment>
<dbReference type="EMBL" id="BAAAUX010000002">
    <property type="protein sequence ID" value="GAA2775398.1"/>
    <property type="molecule type" value="Genomic_DNA"/>
</dbReference>
<dbReference type="InterPro" id="IPR036291">
    <property type="entry name" value="NAD(P)-bd_dom_sf"/>
</dbReference>
<dbReference type="InterPro" id="IPR002347">
    <property type="entry name" value="SDR_fam"/>
</dbReference>
<dbReference type="Gene3D" id="3.40.50.720">
    <property type="entry name" value="NAD(P)-binding Rossmann-like Domain"/>
    <property type="match status" value="1"/>
</dbReference>
<proteinExistence type="inferred from homology"/>
<sequence>MARLETWTGRVAVVTGAGSGIGRAVALRLARAGAAVAASDVDESTVEETVRGCERIGARARAYALDVTDRDAVHGHAAQVAEDFGGVDLVLNNAGIALKAQVREMSEAQLRAVMDVNFWGVVHGSQAFLPHLIASGRGHLANVSSVFGFIGVPTQSAYNASKFAVRGFTEALRQEMLAERAPVYVSCIHPGGVRTNIARSARGVADGEREKVAKSFDSIARTTPQRAAEIIVDGISRRRARILVGPDAHVIDALPRVLGSGYQRLVAAVSRRLVQ</sequence>
<dbReference type="PANTHER" id="PTHR44196">
    <property type="entry name" value="DEHYDROGENASE/REDUCTASE SDR FAMILY MEMBER 7B"/>
    <property type="match status" value="1"/>
</dbReference>
<reference evidence="4 5" key="1">
    <citation type="journal article" date="2019" name="Int. J. Syst. Evol. Microbiol.">
        <title>The Global Catalogue of Microorganisms (GCM) 10K type strain sequencing project: providing services to taxonomists for standard genome sequencing and annotation.</title>
        <authorList>
            <consortium name="The Broad Institute Genomics Platform"/>
            <consortium name="The Broad Institute Genome Sequencing Center for Infectious Disease"/>
            <person name="Wu L."/>
            <person name="Ma J."/>
        </authorList>
    </citation>
    <scope>NUCLEOTIDE SEQUENCE [LARGE SCALE GENOMIC DNA]</scope>
    <source>
        <strain evidence="4 5">JCM 9383</strain>
    </source>
</reference>
<evidence type="ECO:0000313" key="5">
    <source>
        <dbReference type="Proteomes" id="UP001500979"/>
    </source>
</evidence>
<evidence type="ECO:0000256" key="1">
    <source>
        <dbReference type="ARBA" id="ARBA00006484"/>
    </source>
</evidence>
<evidence type="ECO:0000313" key="4">
    <source>
        <dbReference type="EMBL" id="GAA2775398.1"/>
    </source>
</evidence>
<dbReference type="Proteomes" id="UP001500979">
    <property type="component" value="Unassembled WGS sequence"/>
</dbReference>
<dbReference type="PROSITE" id="PS00061">
    <property type="entry name" value="ADH_SHORT"/>
    <property type="match status" value="1"/>
</dbReference>
<gene>
    <name evidence="4" type="ORF">GCM10010470_04440</name>
</gene>
<dbReference type="SUPFAM" id="SSF51735">
    <property type="entry name" value="NAD(P)-binding Rossmann-fold domains"/>
    <property type="match status" value="1"/>
</dbReference>
<protein>
    <submittedName>
        <fullName evidence="4">SDR family NAD(P)-dependent oxidoreductase</fullName>
    </submittedName>
</protein>
<dbReference type="PRINTS" id="PR00081">
    <property type="entry name" value="GDHRDH"/>
</dbReference>
<keyword evidence="2" id="KW-0560">Oxidoreductase</keyword>
<evidence type="ECO:0000256" key="3">
    <source>
        <dbReference type="RuleBase" id="RU000363"/>
    </source>
</evidence>
<evidence type="ECO:0000256" key="2">
    <source>
        <dbReference type="ARBA" id="ARBA00023002"/>
    </source>
</evidence>
<accession>A0ABN3V2V8</accession>
<dbReference type="PANTHER" id="PTHR44196:SF1">
    <property type="entry name" value="DEHYDROGENASE_REDUCTASE SDR FAMILY MEMBER 7B"/>
    <property type="match status" value="1"/>
</dbReference>
<dbReference type="Pfam" id="PF00106">
    <property type="entry name" value="adh_short"/>
    <property type="match status" value="1"/>
</dbReference>
<comment type="similarity">
    <text evidence="1 3">Belongs to the short-chain dehydrogenases/reductases (SDR) family.</text>
</comment>
<dbReference type="PRINTS" id="PR00080">
    <property type="entry name" value="SDRFAMILY"/>
</dbReference>
<name>A0ABN3V2V8_9PSEU</name>
<keyword evidence="5" id="KW-1185">Reference proteome</keyword>
<dbReference type="InterPro" id="IPR020904">
    <property type="entry name" value="Sc_DH/Rdtase_CS"/>
</dbReference>
<organism evidence="4 5">
    <name type="scientific">Saccharopolyspora taberi</name>
    <dbReference type="NCBI Taxonomy" id="60895"/>
    <lineage>
        <taxon>Bacteria</taxon>
        <taxon>Bacillati</taxon>
        <taxon>Actinomycetota</taxon>
        <taxon>Actinomycetes</taxon>
        <taxon>Pseudonocardiales</taxon>
        <taxon>Pseudonocardiaceae</taxon>
        <taxon>Saccharopolyspora</taxon>
    </lineage>
</organism>